<accession>A0A6P2N868</accession>
<organism evidence="2 3">
    <name type="scientific">Burkholderia pseudomultivorans</name>
    <dbReference type="NCBI Taxonomy" id="1207504"/>
    <lineage>
        <taxon>Bacteria</taxon>
        <taxon>Pseudomonadati</taxon>
        <taxon>Pseudomonadota</taxon>
        <taxon>Betaproteobacteria</taxon>
        <taxon>Burkholderiales</taxon>
        <taxon>Burkholderiaceae</taxon>
        <taxon>Burkholderia</taxon>
        <taxon>Burkholderia cepacia complex</taxon>
    </lineage>
</organism>
<proteinExistence type="predicted"/>
<sequence>MARIISEHLDEETVVQWLNKREWTPLAAACLVYGVKPIDVPDKELLAEWDTLSFLSRRVRDALRLFAYWKSHLMSSGLVQPPLFLAWCRFKNVDISEFLASVNQFAPDLYKRLDPSQYGDREAIGHLYSTYAGLFSADEWGYQRPGRATEGPWDSAPKPRSRTKADTSAGDSSMLPQAVDAVPQPGTESDTSSRDGSMSGAADGQPWKGIQTRVIVNLFAKKTLSEEEQRKWNRTFSNPPQGLKESARIEKKPAQGVEAHWNPVAVASWLHTVRKRRLRELDEIFLKKQDLEAWRSDWEKESDRLRNRSGFIG</sequence>
<reference evidence="2 3" key="1">
    <citation type="submission" date="2019-09" db="EMBL/GenBank/DDBJ databases">
        <authorList>
            <person name="Depoorter E."/>
        </authorList>
    </citation>
    <scope>NUCLEOTIDE SEQUENCE [LARGE SCALE GENOMIC DNA]</scope>
    <source>
        <strain evidence="2">LMG 26883</strain>
    </source>
</reference>
<gene>
    <name evidence="2" type="ORF">BPS26883_04352</name>
</gene>
<protein>
    <submittedName>
        <fullName evidence="2">Uncharacterized protein</fullName>
    </submittedName>
</protein>
<evidence type="ECO:0000313" key="3">
    <source>
        <dbReference type="Proteomes" id="UP000494162"/>
    </source>
</evidence>
<dbReference type="RefSeq" id="WP_012492806.1">
    <property type="nucleotide sequence ID" value="NZ_CABVPP010000037.1"/>
</dbReference>
<feature type="region of interest" description="Disordered" evidence="1">
    <location>
        <begin position="146"/>
        <end position="206"/>
    </location>
</feature>
<dbReference type="EMBL" id="CABVPP010000037">
    <property type="protein sequence ID" value="VWB90379.1"/>
    <property type="molecule type" value="Genomic_DNA"/>
</dbReference>
<dbReference type="AlphaFoldDB" id="A0A6P2N868"/>
<evidence type="ECO:0000313" key="2">
    <source>
        <dbReference type="EMBL" id="VWB90379.1"/>
    </source>
</evidence>
<dbReference type="GeneID" id="93171391"/>
<name>A0A6P2N868_9BURK</name>
<dbReference type="Proteomes" id="UP000494162">
    <property type="component" value="Unassembled WGS sequence"/>
</dbReference>
<evidence type="ECO:0000256" key="1">
    <source>
        <dbReference type="SAM" id="MobiDB-lite"/>
    </source>
</evidence>
<feature type="compositionally biased region" description="Polar residues" evidence="1">
    <location>
        <begin position="186"/>
        <end position="196"/>
    </location>
</feature>